<keyword evidence="8" id="KW-1185">Reference proteome</keyword>
<evidence type="ECO:0000313" key="7">
    <source>
        <dbReference type="EMBL" id="PTX49443.1"/>
    </source>
</evidence>
<name>A0A2T6B0A7_9RHOB</name>
<feature type="transmembrane region" description="Helical" evidence="6">
    <location>
        <begin position="6"/>
        <end position="27"/>
    </location>
</feature>
<sequence length="559" mass="58579">MTGTFVILDLLGGVALLLWGVRMVRTGMERGWGDRLRAWLERRLSSRIAAFGGGLGVTAILGSATATTLIVASLAAGGVLAPAAGLAVLLGADVGSAATAAVLASGSSVAAMLAPVLIFAGYVTFGRSAEFRPRNMGRMLIGLGLMLFALKLVVGATAPLREATLFHDLLNALSAEPVLAFLAGALLTWICHSSLAVVLLLTTFVMNGSLAPDQALPFVLGLNFGGGLPALTATMGQPAAARQLPVANLLCRGGLAVLALLGMAPLLRGLAGMHLTPATAVAQMHLDFNLAAAIIFLPLSHKVPGVVARLVPGDPPPDQGLAAPRYLTVSAATTPQMALINAGLETTRMAEMVARMIELPLDVLKSGKLEGLRDLSPLGDQLSAHLKALGRYLSGLTAEGQTGDEARRARMILHYAGSLEHAGDIIRRTLSDRARQKVRRNSVFDTMQQDSLSDLRAVLTGTLQVLPAALCSDDLEVAKELASRKDVFRSREDRIIAADLSQGSSDSASAKLFFDILRDLHRVNSVLAAAAYPRLAAAGLMHGSRLREMERVDEAGISE</sequence>
<feature type="transmembrane region" description="Helical" evidence="6">
    <location>
        <begin position="101"/>
        <end position="125"/>
    </location>
</feature>
<evidence type="ECO:0000313" key="8">
    <source>
        <dbReference type="Proteomes" id="UP000244224"/>
    </source>
</evidence>
<keyword evidence="5 6" id="KW-0472">Membrane</keyword>
<dbReference type="GO" id="GO:0005886">
    <property type="term" value="C:plasma membrane"/>
    <property type="evidence" value="ECO:0007669"/>
    <property type="project" value="UniProtKB-SubCell"/>
</dbReference>
<dbReference type="RefSeq" id="WP_108129097.1">
    <property type="nucleotide sequence ID" value="NZ_QBKP01000007.1"/>
</dbReference>
<organism evidence="7 8">
    <name type="scientific">Gemmobacter caeni</name>
    <dbReference type="NCBI Taxonomy" id="589035"/>
    <lineage>
        <taxon>Bacteria</taxon>
        <taxon>Pseudomonadati</taxon>
        <taxon>Pseudomonadota</taxon>
        <taxon>Alphaproteobacteria</taxon>
        <taxon>Rhodobacterales</taxon>
        <taxon>Paracoccaceae</taxon>
        <taxon>Gemmobacter</taxon>
    </lineage>
</organism>
<evidence type="ECO:0000256" key="1">
    <source>
        <dbReference type="ARBA" id="ARBA00004651"/>
    </source>
</evidence>
<dbReference type="InterPro" id="IPR003841">
    <property type="entry name" value="Na/Pi_transpt"/>
</dbReference>
<dbReference type="Proteomes" id="UP000244224">
    <property type="component" value="Unassembled WGS sequence"/>
</dbReference>
<dbReference type="GO" id="GO:0005436">
    <property type="term" value="F:sodium:phosphate symporter activity"/>
    <property type="evidence" value="ECO:0007669"/>
    <property type="project" value="InterPro"/>
</dbReference>
<keyword evidence="3 6" id="KW-0812">Transmembrane</keyword>
<comment type="caution">
    <text evidence="7">The sequence shown here is derived from an EMBL/GenBank/DDBJ whole genome shotgun (WGS) entry which is preliminary data.</text>
</comment>
<keyword evidence="2" id="KW-1003">Cell membrane</keyword>
<proteinExistence type="predicted"/>
<feature type="transmembrane region" description="Helical" evidence="6">
    <location>
        <begin position="137"/>
        <end position="158"/>
    </location>
</feature>
<evidence type="ECO:0000256" key="5">
    <source>
        <dbReference type="ARBA" id="ARBA00023136"/>
    </source>
</evidence>
<dbReference type="PANTHER" id="PTHR10010:SF46">
    <property type="entry name" value="SODIUM-DEPENDENT PHOSPHATE TRANSPORT PROTEIN 2B"/>
    <property type="match status" value="1"/>
</dbReference>
<feature type="transmembrane region" description="Helical" evidence="6">
    <location>
        <begin position="246"/>
        <end position="267"/>
    </location>
</feature>
<dbReference type="Gene3D" id="1.20.58.220">
    <property type="entry name" value="Phosphate transport system protein phou homolog 2, domain 2"/>
    <property type="match status" value="1"/>
</dbReference>
<evidence type="ECO:0000256" key="3">
    <source>
        <dbReference type="ARBA" id="ARBA00022692"/>
    </source>
</evidence>
<accession>A0A2T6B0A7</accession>
<feature type="transmembrane region" description="Helical" evidence="6">
    <location>
        <begin position="178"/>
        <end position="206"/>
    </location>
</feature>
<dbReference type="SUPFAM" id="SSF109755">
    <property type="entry name" value="PhoU-like"/>
    <property type="match status" value="1"/>
</dbReference>
<dbReference type="GO" id="GO:0044341">
    <property type="term" value="P:sodium-dependent phosphate transport"/>
    <property type="evidence" value="ECO:0007669"/>
    <property type="project" value="InterPro"/>
</dbReference>
<gene>
    <name evidence="7" type="ORF">C8N34_10790</name>
</gene>
<dbReference type="EMBL" id="QBKP01000007">
    <property type="protein sequence ID" value="PTX49443.1"/>
    <property type="molecule type" value="Genomic_DNA"/>
</dbReference>
<dbReference type="PANTHER" id="PTHR10010">
    <property type="entry name" value="SOLUTE CARRIER FAMILY 34 SODIUM PHOSPHATE , MEMBER 2-RELATED"/>
    <property type="match status" value="1"/>
</dbReference>
<reference evidence="7 8" key="1">
    <citation type="submission" date="2018-04" db="EMBL/GenBank/DDBJ databases">
        <title>Genomic Encyclopedia of Archaeal and Bacterial Type Strains, Phase II (KMG-II): from individual species to whole genera.</title>
        <authorList>
            <person name="Goeker M."/>
        </authorList>
    </citation>
    <scope>NUCLEOTIDE SEQUENCE [LARGE SCALE GENOMIC DNA]</scope>
    <source>
        <strain evidence="7 8">DSM 21823</strain>
    </source>
</reference>
<evidence type="ECO:0000256" key="4">
    <source>
        <dbReference type="ARBA" id="ARBA00022989"/>
    </source>
</evidence>
<dbReference type="NCBIfam" id="NF037997">
    <property type="entry name" value="Na_Pi_symport"/>
    <property type="match status" value="1"/>
</dbReference>
<feature type="transmembrane region" description="Helical" evidence="6">
    <location>
        <begin position="218"/>
        <end position="240"/>
    </location>
</feature>
<dbReference type="Pfam" id="PF02690">
    <property type="entry name" value="Na_Pi_cotrans"/>
    <property type="match status" value="2"/>
</dbReference>
<dbReference type="InterPro" id="IPR038078">
    <property type="entry name" value="PhoU-like_sf"/>
</dbReference>
<evidence type="ECO:0000256" key="2">
    <source>
        <dbReference type="ARBA" id="ARBA00022475"/>
    </source>
</evidence>
<protein>
    <submittedName>
        <fullName evidence="7">Phosphate:Na+ symporter</fullName>
    </submittedName>
</protein>
<dbReference type="AlphaFoldDB" id="A0A2T6B0A7"/>
<keyword evidence="4 6" id="KW-1133">Transmembrane helix</keyword>
<dbReference type="OrthoDB" id="5778511at2"/>
<feature type="transmembrane region" description="Helical" evidence="6">
    <location>
        <begin position="48"/>
        <end position="81"/>
    </location>
</feature>
<evidence type="ECO:0000256" key="6">
    <source>
        <dbReference type="SAM" id="Phobius"/>
    </source>
</evidence>
<comment type="subcellular location">
    <subcellularLocation>
        <location evidence="1">Cell membrane</location>
        <topology evidence="1">Multi-pass membrane protein</topology>
    </subcellularLocation>
</comment>